<feature type="repeat" description="CSPG" evidence="4">
    <location>
        <begin position="695"/>
        <end position="804"/>
    </location>
</feature>
<accession>A0A915IKZ1</accession>
<evidence type="ECO:0000256" key="1">
    <source>
        <dbReference type="ARBA" id="ARBA00022729"/>
    </source>
</evidence>
<keyword evidence="3" id="KW-0325">Glycoprotein</keyword>
<evidence type="ECO:0000256" key="3">
    <source>
        <dbReference type="ARBA" id="ARBA00023180"/>
    </source>
</evidence>
<organism evidence="5 6">
    <name type="scientific">Romanomermis culicivorax</name>
    <name type="common">Nematode worm</name>
    <dbReference type="NCBI Taxonomy" id="13658"/>
    <lineage>
        <taxon>Eukaryota</taxon>
        <taxon>Metazoa</taxon>
        <taxon>Ecdysozoa</taxon>
        <taxon>Nematoda</taxon>
        <taxon>Enoplea</taxon>
        <taxon>Dorylaimia</taxon>
        <taxon>Mermithida</taxon>
        <taxon>Mermithoidea</taxon>
        <taxon>Mermithidae</taxon>
        <taxon>Romanomermis</taxon>
    </lineage>
</organism>
<dbReference type="OMA" id="HETMNTI"/>
<keyword evidence="5" id="KW-1185">Reference proteome</keyword>
<name>A0A915IKZ1_ROMCU</name>
<keyword evidence="2" id="KW-0677">Repeat</keyword>
<dbReference type="InterPro" id="IPR051561">
    <property type="entry name" value="FRAS1_ECM"/>
</dbReference>
<evidence type="ECO:0000313" key="5">
    <source>
        <dbReference type="Proteomes" id="UP000887565"/>
    </source>
</evidence>
<dbReference type="InterPro" id="IPR039005">
    <property type="entry name" value="CSPG_rpt"/>
</dbReference>
<evidence type="ECO:0000313" key="6">
    <source>
        <dbReference type="WBParaSite" id="nRc.2.0.1.t14847-RA"/>
    </source>
</evidence>
<reference evidence="6" key="1">
    <citation type="submission" date="2022-11" db="UniProtKB">
        <authorList>
            <consortium name="WormBaseParasite"/>
        </authorList>
    </citation>
    <scope>IDENTIFICATION</scope>
</reference>
<dbReference type="PANTHER" id="PTHR45739">
    <property type="entry name" value="MATRIX PROTEIN, PUTATIVE-RELATED"/>
    <property type="match status" value="1"/>
</dbReference>
<dbReference type="PANTHER" id="PTHR45739:SF12">
    <property type="entry name" value="CHONDROITIN SULFATE PROTEOGLYCAN 4-LIKE ISOFORM X2"/>
    <property type="match status" value="1"/>
</dbReference>
<dbReference type="WBParaSite" id="nRc.2.0.1.t14847-RA">
    <property type="protein sequence ID" value="nRc.2.0.1.t14847-RA"/>
    <property type="gene ID" value="nRc.2.0.1.g14847"/>
</dbReference>
<dbReference type="Proteomes" id="UP000887565">
    <property type="component" value="Unplaced"/>
</dbReference>
<sequence>MSYDHVSVFDSDDLPLDVRVFINYPVDFSRNCAQFETASVGNFDGDSPKKPLSGFSAEDLKNGQIFLKHYGDILKCDLELIAEDSSGAQSRIVKISIESYAVNLKLLRNTGLRSFPFGHVTIRKENLSFALDSWNMETQIYYVIVKNPNVAVLEVKHGNQWKNVSIFTQNDIDQNMVRFTVIKKNIAEDTDSFKFCVNTEPRIRSEIHDFQVQFIKPEFQLHTSLFLLNNTVNRTISRHHLFAWVPNVEPLHASDVVYKIYKSPSYGFLYRIMDSNTGRTRKLGVNSNFTQSDLDMDLIFYKLRKLHPTVTSDEFTFRLSIHSYESDTYKFFATSLPNVDDDDTKLADQILKVREGGSASIANGTFHLGAMHNEMLTFLIIKPPENGQLFKIQPQSPRLILGLGQSFNLIDVQSNFIFYKHDDSETVNDSVKFIVQSQSEKVRETFELKIDIQLENDNLPIQELSTIGKLFQIVKNGQRTVTNRFLKYSDLDADFDDQFLTYEFDQRVADVEFYHMSNMRRKVYNFTQKNIDDQVIIYKHAGYANYFRLLYTVSDGKHKVHGQMAVNASNPYVRVVVPKDFFISTNGTFQINEQNLTVDTNQDLRNEEISFKLRKQTKHVKLVKDQLFVTEFTFAQLLGGHLAVTLVNNLDLETPKFNKFAFYENLHVVVSAGDLTTDAKIKVHVIAEENREESFHTVRAGKNLTVENGGYSILSAENFEIIDSTERIPADQIKFIVIGPPIYGNLLTFDTNAMSGYLERPDYSLQVFTLSDVNRGSLRYLHDPRKSSVDSQLPLLDRLVLQFMINDEKREKFTLPVIIISRKLSMDVKNLTTVRGHRICLTGDSLWIKENLNEIQEELNPEMLNFRIDQKPSYGRIELMDDGQVENFTLRHVLDRRICYRNFDVVDSMQQDLFKISAHYSVAKKYRTSDQLAIHVNIVKDNIKGTDNLVFGKAENLEHTFIRQANKLGENEKNLKK</sequence>
<keyword evidence="1" id="KW-0732">Signal</keyword>
<dbReference type="Pfam" id="PF16184">
    <property type="entry name" value="Cadherin_3"/>
    <property type="match status" value="3"/>
</dbReference>
<protein>
    <submittedName>
        <fullName evidence="6">Chondroitin sulfate proteoglycan 4</fullName>
    </submittedName>
</protein>
<dbReference type="AlphaFoldDB" id="A0A915IKZ1"/>
<evidence type="ECO:0000256" key="4">
    <source>
        <dbReference type="PROSITE-ProRule" id="PRU01201"/>
    </source>
</evidence>
<dbReference type="PROSITE" id="PS51854">
    <property type="entry name" value="CSPG"/>
    <property type="match status" value="1"/>
</dbReference>
<evidence type="ECO:0000256" key="2">
    <source>
        <dbReference type="ARBA" id="ARBA00022737"/>
    </source>
</evidence>
<dbReference type="GO" id="GO:0009653">
    <property type="term" value="P:anatomical structure morphogenesis"/>
    <property type="evidence" value="ECO:0007669"/>
    <property type="project" value="TreeGrafter"/>
</dbReference>
<proteinExistence type="predicted"/>